<gene>
    <name evidence="7" type="ORF">COW38_04355</name>
</gene>
<feature type="non-terminal residue" evidence="7">
    <location>
        <position position="57"/>
    </location>
</feature>
<evidence type="ECO:0000256" key="6">
    <source>
        <dbReference type="SAM" id="Phobius"/>
    </source>
</evidence>
<dbReference type="Gene3D" id="1.20.1260.100">
    <property type="entry name" value="TspO/MBR protein"/>
    <property type="match status" value="1"/>
</dbReference>
<dbReference type="GO" id="GO:0016020">
    <property type="term" value="C:membrane"/>
    <property type="evidence" value="ECO:0007669"/>
    <property type="project" value="UniProtKB-SubCell"/>
</dbReference>
<accession>A0A2M7FM18</accession>
<evidence type="ECO:0000313" key="7">
    <source>
        <dbReference type="EMBL" id="PIW06753.1"/>
    </source>
</evidence>
<name>A0A2M7FM18_9BACT</name>
<dbReference type="AlphaFoldDB" id="A0A2M7FM18"/>
<evidence type="ECO:0000256" key="5">
    <source>
        <dbReference type="ARBA" id="ARBA00023136"/>
    </source>
</evidence>
<evidence type="ECO:0000256" key="4">
    <source>
        <dbReference type="ARBA" id="ARBA00022989"/>
    </source>
</evidence>
<dbReference type="InterPro" id="IPR004307">
    <property type="entry name" value="TspO_MBR"/>
</dbReference>
<feature type="transmembrane region" description="Helical" evidence="6">
    <location>
        <begin position="28"/>
        <end position="54"/>
    </location>
</feature>
<keyword evidence="4 6" id="KW-1133">Transmembrane helix</keyword>
<evidence type="ECO:0000256" key="1">
    <source>
        <dbReference type="ARBA" id="ARBA00004141"/>
    </source>
</evidence>
<sequence>MPHISHKELNKRSIPFWHIYGTQLVLNILWSIIFFGAKLPGLAFIEILALWYFIVRS</sequence>
<evidence type="ECO:0000313" key="8">
    <source>
        <dbReference type="Proteomes" id="UP000230556"/>
    </source>
</evidence>
<comment type="subcellular location">
    <subcellularLocation>
        <location evidence="1">Membrane</location>
        <topology evidence="1">Multi-pass membrane protein</topology>
    </subcellularLocation>
</comment>
<dbReference type="EMBL" id="PFFO01000193">
    <property type="protein sequence ID" value="PIW06753.1"/>
    <property type="molecule type" value="Genomic_DNA"/>
</dbReference>
<dbReference type="InterPro" id="IPR038330">
    <property type="entry name" value="TspO/MBR-related_sf"/>
</dbReference>
<dbReference type="Proteomes" id="UP000230556">
    <property type="component" value="Unassembled WGS sequence"/>
</dbReference>
<evidence type="ECO:0000256" key="3">
    <source>
        <dbReference type="ARBA" id="ARBA00022692"/>
    </source>
</evidence>
<keyword evidence="5 6" id="KW-0472">Membrane</keyword>
<dbReference type="Pfam" id="PF03073">
    <property type="entry name" value="TspO_MBR"/>
    <property type="match status" value="1"/>
</dbReference>
<protein>
    <submittedName>
        <fullName evidence="7">Uncharacterized protein</fullName>
    </submittedName>
</protein>
<comment type="similarity">
    <text evidence="2">Belongs to the TspO/BZRP family.</text>
</comment>
<organism evidence="7 8">
    <name type="scientific">Candidatus Collierbacteria bacterium CG17_big_fil_post_rev_8_21_14_2_50_45_7</name>
    <dbReference type="NCBI Taxonomy" id="1974536"/>
    <lineage>
        <taxon>Bacteria</taxon>
        <taxon>Candidatus Collieribacteriota</taxon>
    </lineage>
</organism>
<keyword evidence="3 6" id="KW-0812">Transmembrane</keyword>
<comment type="caution">
    <text evidence="7">The sequence shown here is derived from an EMBL/GenBank/DDBJ whole genome shotgun (WGS) entry which is preliminary data.</text>
</comment>
<evidence type="ECO:0000256" key="2">
    <source>
        <dbReference type="ARBA" id="ARBA00007524"/>
    </source>
</evidence>
<proteinExistence type="inferred from homology"/>
<reference evidence="8" key="1">
    <citation type="submission" date="2017-09" db="EMBL/GenBank/DDBJ databases">
        <title>Depth-based differentiation of microbial function through sediment-hosted aquifers and enrichment of novel symbionts in the deep terrestrial subsurface.</title>
        <authorList>
            <person name="Probst A.J."/>
            <person name="Ladd B."/>
            <person name="Jarett J.K."/>
            <person name="Geller-Mcgrath D.E."/>
            <person name="Sieber C.M.K."/>
            <person name="Emerson J.B."/>
            <person name="Anantharaman K."/>
            <person name="Thomas B.C."/>
            <person name="Malmstrom R."/>
            <person name="Stieglmeier M."/>
            <person name="Klingl A."/>
            <person name="Woyke T."/>
            <person name="Ryan C.M."/>
            <person name="Banfield J.F."/>
        </authorList>
    </citation>
    <scope>NUCLEOTIDE SEQUENCE [LARGE SCALE GENOMIC DNA]</scope>
</reference>
<dbReference type="CDD" id="cd15904">
    <property type="entry name" value="TSPO_MBR"/>
    <property type="match status" value="1"/>
</dbReference>